<dbReference type="Proteomes" id="UP000765845">
    <property type="component" value="Unassembled WGS sequence"/>
</dbReference>
<organism evidence="1 2">
    <name type="scientific">Spongiibacter thalassae</name>
    <dbReference type="NCBI Taxonomy" id="2721624"/>
    <lineage>
        <taxon>Bacteria</taxon>
        <taxon>Pseudomonadati</taxon>
        <taxon>Pseudomonadota</taxon>
        <taxon>Gammaproteobacteria</taxon>
        <taxon>Cellvibrionales</taxon>
        <taxon>Spongiibacteraceae</taxon>
        <taxon>Spongiibacter</taxon>
    </lineage>
</organism>
<sequence>MACLCALSACADRSDTAEQWDNYTAALSRVLDRSASAKDNKEFPHLPPQRDLTAGVEIPTSQINLLEFLRLRECRLAQVLAERNSILGKHADASARLLFNLHFLSNVESCIAQLHPETDRALITALRAAQAQKQRFLPHALYLALLAGPEFRSLWQRPRGEIDYPTRHDDVAVTALNRWGSLQEQWLAHADTPSPPAHWQVDDEEIYALLATIQLGMGGALLAFTANSMAGLDASIDLLQQRLEGRPLCLTGRPTAAARQFQGLLQQRFVGEIQRDASLANRHQYALTTVTEKIEQQIFDAMTTRGQVPPRAYLQWRATRRSALAQHLNLQRKHVAAASALLEQCGLGPFNRN</sequence>
<keyword evidence="2" id="KW-1185">Reference proteome</keyword>
<evidence type="ECO:0000313" key="2">
    <source>
        <dbReference type="Proteomes" id="UP000765845"/>
    </source>
</evidence>
<reference evidence="1 2" key="1">
    <citation type="submission" date="2020-04" db="EMBL/GenBank/DDBJ databases">
        <authorList>
            <person name="Yoon J."/>
        </authorList>
    </citation>
    <scope>NUCLEOTIDE SEQUENCE [LARGE SCALE GENOMIC DNA]</scope>
    <source>
        <strain evidence="1 2">KMU-166</strain>
    </source>
</reference>
<name>A0ABX1GD51_9GAMM</name>
<accession>A0ABX1GD51</accession>
<proteinExistence type="predicted"/>
<dbReference type="InterPro" id="IPR021431">
    <property type="entry name" value="DUF3080"/>
</dbReference>
<dbReference type="RefSeq" id="WP_168449402.1">
    <property type="nucleotide sequence ID" value="NZ_JAAWWK010000002.1"/>
</dbReference>
<evidence type="ECO:0000313" key="1">
    <source>
        <dbReference type="EMBL" id="NKI16856.1"/>
    </source>
</evidence>
<gene>
    <name evidence="1" type="ORF">HCU74_05405</name>
</gene>
<dbReference type="Pfam" id="PF11279">
    <property type="entry name" value="DUF3080"/>
    <property type="match status" value="1"/>
</dbReference>
<comment type="caution">
    <text evidence="1">The sequence shown here is derived from an EMBL/GenBank/DDBJ whole genome shotgun (WGS) entry which is preliminary data.</text>
</comment>
<dbReference type="EMBL" id="JAAWWK010000002">
    <property type="protein sequence ID" value="NKI16856.1"/>
    <property type="molecule type" value="Genomic_DNA"/>
</dbReference>
<protein>
    <submittedName>
        <fullName evidence="1">DUF3080 domain-containing protein</fullName>
    </submittedName>
</protein>